<evidence type="ECO:0000256" key="2">
    <source>
        <dbReference type="ARBA" id="ARBA00006665"/>
    </source>
</evidence>
<dbReference type="EMBL" id="CCYA01000221">
    <property type="protein sequence ID" value="CEH13624.1"/>
    <property type="molecule type" value="Genomic_DNA"/>
</dbReference>
<keyword evidence="5 7" id="KW-0472">Membrane</keyword>
<evidence type="ECO:0000256" key="4">
    <source>
        <dbReference type="ARBA" id="ARBA00022989"/>
    </source>
</evidence>
<feature type="transmembrane region" description="Helical" evidence="7">
    <location>
        <begin position="167"/>
        <end position="185"/>
    </location>
</feature>
<keyword evidence="3 7" id="KW-0812">Transmembrane</keyword>
<proteinExistence type="inferred from homology"/>
<comment type="similarity">
    <text evidence="2">Belongs to the TDE1 family.</text>
</comment>
<feature type="transmembrane region" description="Helical" evidence="7">
    <location>
        <begin position="140"/>
        <end position="161"/>
    </location>
</feature>
<comment type="subcellular location">
    <subcellularLocation>
        <location evidence="1">Membrane</location>
        <topology evidence="1">Multi-pass membrane protein</topology>
    </subcellularLocation>
</comment>
<evidence type="ECO:0000256" key="1">
    <source>
        <dbReference type="ARBA" id="ARBA00004141"/>
    </source>
</evidence>
<feature type="transmembrane region" description="Helical" evidence="7">
    <location>
        <begin position="308"/>
        <end position="326"/>
    </location>
</feature>
<evidence type="ECO:0000313" key="9">
    <source>
        <dbReference type="Proteomes" id="UP000054845"/>
    </source>
</evidence>
<keyword evidence="9" id="KW-1185">Reference proteome</keyword>
<protein>
    <submittedName>
        <fullName evidence="8">Endosomal membrane emp70</fullName>
    </submittedName>
</protein>
<dbReference type="STRING" id="401625.A0A0P1BDX6"/>
<reference evidence="8 9" key="1">
    <citation type="submission" date="2014-09" db="EMBL/GenBank/DDBJ databases">
        <authorList>
            <person name="Magalhaes I.L.F."/>
            <person name="Oliveira U."/>
            <person name="Santos F.R."/>
            <person name="Vidigal T.H.D.A."/>
            <person name="Brescovit A.D."/>
            <person name="Santos A.J."/>
        </authorList>
    </citation>
    <scope>NUCLEOTIDE SEQUENCE [LARGE SCALE GENOMIC DNA]</scope>
</reference>
<dbReference type="PANTHER" id="PTHR10383">
    <property type="entry name" value="SERINE INCORPORATOR"/>
    <property type="match status" value="1"/>
</dbReference>
<organism evidence="8 9">
    <name type="scientific">Ceraceosorus bombacis</name>
    <dbReference type="NCBI Taxonomy" id="401625"/>
    <lineage>
        <taxon>Eukaryota</taxon>
        <taxon>Fungi</taxon>
        <taxon>Dikarya</taxon>
        <taxon>Basidiomycota</taxon>
        <taxon>Ustilaginomycotina</taxon>
        <taxon>Exobasidiomycetes</taxon>
        <taxon>Ceraceosorales</taxon>
        <taxon>Ceraceosoraceae</taxon>
        <taxon>Ceraceosorus</taxon>
    </lineage>
</organism>
<dbReference type="Pfam" id="PF03348">
    <property type="entry name" value="Serinc"/>
    <property type="match status" value="1"/>
</dbReference>
<evidence type="ECO:0000256" key="7">
    <source>
        <dbReference type="SAM" id="Phobius"/>
    </source>
</evidence>
<dbReference type="OrthoDB" id="5963193at2759"/>
<sequence length="515" mass="55204">MGALLSIPLVGVGGSLLTSAITGLTFCCASTAASSLFKSCNCQSSIATRIAFALIFTLDAVLAWISLNGLIVKKIEDWSGGYLRMDCSADRDRCYGVLAVHRITFALSLFHCILGLLLIGVNDTRNKRAAIQNGWWGPKVLLWLSLIGLTFLIPNGFFIIWANYFALILSFVFILLGLVLLIDFAHTWSETCLDKWETTQAPFWKYTLIGSTLGMYVAVLVMTGILYGYFTGSGCGLNITFITLNLFGIIVLTALCVSPAVQEANPRSGLAQSSIVAAYTTYLISSAVMNHDDAHCNPITRGRSIGPAKPMTVALGALFTFLAIAYSTSRAATQSKALVGARKAKANRNAPPSGYGPLATTDPEAASGGTDAITSQPARKDDLKIQALRAAVEAGSLPASALEDSDDEDDDDYGDGGLSSGDNDDEKNGTRYSYAFFHFIFAIAACYVAMLLTDWRIVKVGGPSADPSEDGAPVVWIGRSPTAMWMRVVSSWLCSVLYAWSLIAPVLMPERFGSD</sequence>
<dbReference type="PANTHER" id="PTHR10383:SF9">
    <property type="entry name" value="SERINE INCORPORATOR, ISOFORM F"/>
    <property type="match status" value="1"/>
</dbReference>
<dbReference type="AlphaFoldDB" id="A0A0P1BDX6"/>
<feature type="region of interest" description="Disordered" evidence="6">
    <location>
        <begin position="341"/>
        <end position="378"/>
    </location>
</feature>
<evidence type="ECO:0000256" key="5">
    <source>
        <dbReference type="ARBA" id="ARBA00023136"/>
    </source>
</evidence>
<dbReference type="GO" id="GO:0016020">
    <property type="term" value="C:membrane"/>
    <property type="evidence" value="ECO:0007669"/>
    <property type="project" value="UniProtKB-SubCell"/>
</dbReference>
<feature type="transmembrane region" description="Helical" evidence="7">
    <location>
        <begin position="434"/>
        <end position="453"/>
    </location>
</feature>
<evidence type="ECO:0000256" key="3">
    <source>
        <dbReference type="ARBA" id="ARBA00022692"/>
    </source>
</evidence>
<name>A0A0P1BDX6_9BASI</name>
<evidence type="ECO:0000313" key="8">
    <source>
        <dbReference type="EMBL" id="CEH13624.1"/>
    </source>
</evidence>
<feature type="transmembrane region" description="Helical" evidence="7">
    <location>
        <begin position="489"/>
        <end position="508"/>
    </location>
</feature>
<feature type="transmembrane region" description="Helical" evidence="7">
    <location>
        <begin position="50"/>
        <end position="72"/>
    </location>
</feature>
<feature type="transmembrane region" description="Helical" evidence="7">
    <location>
        <begin position="269"/>
        <end position="288"/>
    </location>
</feature>
<feature type="compositionally biased region" description="Acidic residues" evidence="6">
    <location>
        <begin position="403"/>
        <end position="414"/>
    </location>
</feature>
<accession>A0A0P1BDX6</accession>
<feature type="transmembrane region" description="Helical" evidence="7">
    <location>
        <begin position="206"/>
        <end position="230"/>
    </location>
</feature>
<feature type="transmembrane region" description="Helical" evidence="7">
    <location>
        <begin position="6"/>
        <end position="29"/>
    </location>
</feature>
<evidence type="ECO:0000256" key="6">
    <source>
        <dbReference type="SAM" id="MobiDB-lite"/>
    </source>
</evidence>
<feature type="transmembrane region" description="Helical" evidence="7">
    <location>
        <begin position="99"/>
        <end position="119"/>
    </location>
</feature>
<feature type="transmembrane region" description="Helical" evidence="7">
    <location>
        <begin position="236"/>
        <end position="257"/>
    </location>
</feature>
<dbReference type="InterPro" id="IPR005016">
    <property type="entry name" value="TDE1/TMS"/>
</dbReference>
<dbReference type="Proteomes" id="UP000054845">
    <property type="component" value="Unassembled WGS sequence"/>
</dbReference>
<keyword evidence="4 7" id="KW-1133">Transmembrane helix</keyword>
<feature type="region of interest" description="Disordered" evidence="6">
    <location>
        <begin position="397"/>
        <end position="424"/>
    </location>
</feature>